<keyword evidence="4" id="KW-0804">Transcription</keyword>
<keyword evidence="1 5" id="KW-0597">Phosphoprotein</keyword>
<feature type="domain" description="Response regulatory" evidence="7">
    <location>
        <begin position="11"/>
        <end position="127"/>
    </location>
</feature>
<dbReference type="PROSITE" id="PS00622">
    <property type="entry name" value="HTH_LUXR_1"/>
    <property type="match status" value="1"/>
</dbReference>
<dbReference type="InterPro" id="IPR001789">
    <property type="entry name" value="Sig_transdc_resp-reg_receiver"/>
</dbReference>
<dbReference type="PANTHER" id="PTHR43214">
    <property type="entry name" value="TWO-COMPONENT RESPONSE REGULATOR"/>
    <property type="match status" value="1"/>
</dbReference>
<name>A0ABP4WYI4_9MICO</name>
<dbReference type="PANTHER" id="PTHR43214:SF24">
    <property type="entry name" value="TRANSCRIPTIONAL REGULATORY PROTEIN NARL-RELATED"/>
    <property type="match status" value="1"/>
</dbReference>
<dbReference type="SMART" id="SM00421">
    <property type="entry name" value="HTH_LUXR"/>
    <property type="match status" value="1"/>
</dbReference>
<evidence type="ECO:0000313" key="8">
    <source>
        <dbReference type="EMBL" id="GAA1766070.1"/>
    </source>
</evidence>
<sequence length="229" mass="24644">MTAVERPVALRVLVVDDQELVRAGFRLILERAGFEVVGEAADGLEAIEQVAQLAPDVVLMDVRMPHLDGIEATRRILAIAGGGPRIIALTTFDLDEYVYGVIRAGASGYLLKDVSPDGLVRAVRAVAVGETMLAPAVLGRMLRQYVSRPPENAVLPAELAALSEREAEVARLVARGLTNADIAGRLFLSEATVKTYVSRLLTKFGLRDRVQIAVLAYESGLVRVGEADQ</sequence>
<dbReference type="SMART" id="SM00448">
    <property type="entry name" value="REC"/>
    <property type="match status" value="1"/>
</dbReference>
<dbReference type="PROSITE" id="PS50043">
    <property type="entry name" value="HTH_LUXR_2"/>
    <property type="match status" value="1"/>
</dbReference>
<feature type="domain" description="HTH luxR-type" evidence="6">
    <location>
        <begin position="155"/>
        <end position="220"/>
    </location>
</feature>
<dbReference type="InterPro" id="IPR039420">
    <property type="entry name" value="WalR-like"/>
</dbReference>
<keyword evidence="9" id="KW-1185">Reference proteome</keyword>
<dbReference type="SUPFAM" id="SSF52172">
    <property type="entry name" value="CheY-like"/>
    <property type="match status" value="1"/>
</dbReference>
<dbReference type="EMBL" id="BAAANH010000006">
    <property type="protein sequence ID" value="GAA1766070.1"/>
    <property type="molecule type" value="Genomic_DNA"/>
</dbReference>
<dbReference type="Pfam" id="PF00072">
    <property type="entry name" value="Response_reg"/>
    <property type="match status" value="1"/>
</dbReference>
<dbReference type="Gene3D" id="3.40.50.2300">
    <property type="match status" value="1"/>
</dbReference>
<evidence type="ECO:0000256" key="2">
    <source>
        <dbReference type="ARBA" id="ARBA00023015"/>
    </source>
</evidence>
<dbReference type="CDD" id="cd17535">
    <property type="entry name" value="REC_NarL-like"/>
    <property type="match status" value="1"/>
</dbReference>
<protein>
    <submittedName>
        <fullName evidence="8">Response regulator transcription factor</fullName>
    </submittedName>
</protein>
<dbReference type="Proteomes" id="UP001500506">
    <property type="component" value="Unassembled WGS sequence"/>
</dbReference>
<keyword evidence="2" id="KW-0805">Transcription regulation</keyword>
<dbReference type="RefSeq" id="WP_232497981.1">
    <property type="nucleotide sequence ID" value="NZ_BAAANH010000006.1"/>
</dbReference>
<accession>A0ABP4WYI4</accession>
<evidence type="ECO:0000256" key="4">
    <source>
        <dbReference type="ARBA" id="ARBA00023163"/>
    </source>
</evidence>
<evidence type="ECO:0000259" key="6">
    <source>
        <dbReference type="PROSITE" id="PS50043"/>
    </source>
</evidence>
<evidence type="ECO:0000313" key="9">
    <source>
        <dbReference type="Proteomes" id="UP001500506"/>
    </source>
</evidence>
<dbReference type="PROSITE" id="PS50110">
    <property type="entry name" value="RESPONSE_REGULATORY"/>
    <property type="match status" value="1"/>
</dbReference>
<dbReference type="CDD" id="cd06170">
    <property type="entry name" value="LuxR_C_like"/>
    <property type="match status" value="1"/>
</dbReference>
<evidence type="ECO:0000256" key="3">
    <source>
        <dbReference type="ARBA" id="ARBA00023125"/>
    </source>
</evidence>
<evidence type="ECO:0000256" key="1">
    <source>
        <dbReference type="ARBA" id="ARBA00022553"/>
    </source>
</evidence>
<organism evidence="8 9">
    <name type="scientific">Agromyces humatus</name>
    <dbReference type="NCBI Taxonomy" id="279573"/>
    <lineage>
        <taxon>Bacteria</taxon>
        <taxon>Bacillati</taxon>
        <taxon>Actinomycetota</taxon>
        <taxon>Actinomycetes</taxon>
        <taxon>Micrococcales</taxon>
        <taxon>Microbacteriaceae</taxon>
        <taxon>Agromyces</taxon>
    </lineage>
</organism>
<dbReference type="InterPro" id="IPR058245">
    <property type="entry name" value="NreC/VraR/RcsB-like_REC"/>
</dbReference>
<evidence type="ECO:0000259" key="7">
    <source>
        <dbReference type="PROSITE" id="PS50110"/>
    </source>
</evidence>
<dbReference type="PRINTS" id="PR00038">
    <property type="entry name" value="HTHLUXR"/>
</dbReference>
<reference evidence="9" key="1">
    <citation type="journal article" date="2019" name="Int. J. Syst. Evol. Microbiol.">
        <title>The Global Catalogue of Microorganisms (GCM) 10K type strain sequencing project: providing services to taxonomists for standard genome sequencing and annotation.</title>
        <authorList>
            <consortium name="The Broad Institute Genomics Platform"/>
            <consortium name="The Broad Institute Genome Sequencing Center for Infectious Disease"/>
            <person name="Wu L."/>
            <person name="Ma J."/>
        </authorList>
    </citation>
    <scope>NUCLEOTIDE SEQUENCE [LARGE SCALE GENOMIC DNA]</scope>
    <source>
        <strain evidence="9">JCM 14319</strain>
    </source>
</reference>
<proteinExistence type="predicted"/>
<gene>
    <name evidence="8" type="ORF">GCM10009747_27830</name>
</gene>
<dbReference type="Pfam" id="PF00196">
    <property type="entry name" value="GerE"/>
    <property type="match status" value="1"/>
</dbReference>
<dbReference type="InterPro" id="IPR011006">
    <property type="entry name" value="CheY-like_superfamily"/>
</dbReference>
<feature type="modified residue" description="4-aspartylphosphate" evidence="5">
    <location>
        <position position="61"/>
    </location>
</feature>
<dbReference type="InterPro" id="IPR000792">
    <property type="entry name" value="Tscrpt_reg_LuxR_C"/>
</dbReference>
<keyword evidence="3" id="KW-0238">DNA-binding</keyword>
<evidence type="ECO:0000256" key="5">
    <source>
        <dbReference type="PROSITE-ProRule" id="PRU00169"/>
    </source>
</evidence>
<comment type="caution">
    <text evidence="8">The sequence shown here is derived from an EMBL/GenBank/DDBJ whole genome shotgun (WGS) entry which is preliminary data.</text>
</comment>